<evidence type="ECO:0000313" key="2">
    <source>
        <dbReference type="Proteomes" id="UP001642484"/>
    </source>
</evidence>
<dbReference type="SUPFAM" id="SSF50249">
    <property type="entry name" value="Nucleic acid-binding proteins"/>
    <property type="match status" value="1"/>
</dbReference>
<keyword evidence="2" id="KW-1185">Reference proteome</keyword>
<proteinExistence type="predicted"/>
<dbReference type="EMBL" id="CAXAMN010023940">
    <property type="protein sequence ID" value="CAK9082604.1"/>
    <property type="molecule type" value="Genomic_DNA"/>
</dbReference>
<gene>
    <name evidence="1" type="ORF">CCMP2556_LOCUS40342</name>
</gene>
<reference evidence="1 2" key="1">
    <citation type="submission" date="2024-02" db="EMBL/GenBank/DDBJ databases">
        <authorList>
            <person name="Chen Y."/>
            <person name="Shah S."/>
            <person name="Dougan E. K."/>
            <person name="Thang M."/>
            <person name="Chan C."/>
        </authorList>
    </citation>
    <scope>NUCLEOTIDE SEQUENCE [LARGE SCALE GENOMIC DNA]</scope>
</reference>
<evidence type="ECO:0000313" key="1">
    <source>
        <dbReference type="EMBL" id="CAK9082604.1"/>
    </source>
</evidence>
<dbReference type="Proteomes" id="UP001642484">
    <property type="component" value="Unassembled WGS sequence"/>
</dbReference>
<dbReference type="Pfam" id="PF00164">
    <property type="entry name" value="Ribosom_S12_S23"/>
    <property type="match status" value="1"/>
</dbReference>
<dbReference type="Gene3D" id="2.40.50.140">
    <property type="entry name" value="Nucleic acid-binding proteins"/>
    <property type="match status" value="1"/>
</dbReference>
<dbReference type="InterPro" id="IPR012340">
    <property type="entry name" value="NA-bd_OB-fold"/>
</dbReference>
<comment type="caution">
    <text evidence="1">The sequence shown here is derived from an EMBL/GenBank/DDBJ whole genome shotgun (WGS) entry which is preliminary data.</text>
</comment>
<dbReference type="PANTHER" id="PTHR11652">
    <property type="entry name" value="30S RIBOSOMAL PROTEIN S12 FAMILY MEMBER"/>
    <property type="match status" value="1"/>
</dbReference>
<accession>A0ABP0Q2Z6</accession>
<dbReference type="NCBIfam" id="TIGR00981">
    <property type="entry name" value="rpsL_bact"/>
    <property type="match status" value="1"/>
</dbReference>
<dbReference type="CDD" id="cd03368">
    <property type="entry name" value="Ribosomal_S12"/>
    <property type="match status" value="1"/>
</dbReference>
<sequence>MQCIGRALSLSGRFVSQMSRDVSHLARPRYGGLLNASMLPFSSRWSFCLTEVQMMAQMGRVPLAASRSQTPQLPFNLRAFSTRNIGGRLFYKRRPKMVPKWKFNPRSKWLEGAGNRKGVCTKVFIQSPKKPNSGQKKVCYVRLSNGRVVKAYIPGQGHNLQVHSVVMVRGGRRRELIGCNLTCMRGQYDLLPVKNRGSKRSKYGVKRPNLEPVRARWKKPEHVKNRTTIVDRRLHFYRTGEMLDENADLSSNRFLPPRVPSMTLRRPKQKTT</sequence>
<protein>
    <submittedName>
        <fullName evidence="1">Uncharacterized protein</fullName>
    </submittedName>
</protein>
<dbReference type="InterPro" id="IPR006032">
    <property type="entry name" value="Ribosomal_uS12"/>
</dbReference>
<name>A0ABP0Q2Z6_9DINO</name>
<dbReference type="PRINTS" id="PR01034">
    <property type="entry name" value="RIBOSOMALS12"/>
</dbReference>
<dbReference type="InterPro" id="IPR005679">
    <property type="entry name" value="Ribosomal_uS12_bac"/>
</dbReference>
<organism evidence="1 2">
    <name type="scientific">Durusdinium trenchii</name>
    <dbReference type="NCBI Taxonomy" id="1381693"/>
    <lineage>
        <taxon>Eukaryota</taxon>
        <taxon>Sar</taxon>
        <taxon>Alveolata</taxon>
        <taxon>Dinophyceae</taxon>
        <taxon>Suessiales</taxon>
        <taxon>Symbiodiniaceae</taxon>
        <taxon>Durusdinium</taxon>
    </lineage>
</organism>